<name>A0ABR3V9A0_HUMIN</name>
<dbReference type="EMBL" id="JAZGSY010000219">
    <property type="protein sequence ID" value="KAL1838362.1"/>
    <property type="molecule type" value="Genomic_DNA"/>
</dbReference>
<dbReference type="InterPro" id="IPR052618">
    <property type="entry name" value="ComplexI_NDUFA12"/>
</dbReference>
<evidence type="ECO:0008006" key="5">
    <source>
        <dbReference type="Google" id="ProtNLM"/>
    </source>
</evidence>
<proteinExistence type="inferred from homology"/>
<dbReference type="Proteomes" id="UP001583172">
    <property type="component" value="Unassembled WGS sequence"/>
</dbReference>
<feature type="compositionally biased region" description="Basic and acidic residues" evidence="2">
    <location>
        <begin position="194"/>
        <end position="222"/>
    </location>
</feature>
<sequence>MSQLPFSPFLRAWYKWKMLRLPWRRKFLIGFDLNGNTYWEFLDRGAPRPPPPNLPSSSPQSRTRPIPTALRWRRIVRYPRGTHHDAVAVPPAWHQWLRHTRPDPPSLEEQRAEVARQARIKLLAAEADRRWEAKPRVMEDVTTATTAARLGVGAGQGKRTGTGTATAAAAEGVEDSAAPPAASTESTTPPPTGDKADDVAIRDRAGVEMREETWRRMQKQEQEAAAQAQKETKKSAAAQPNPWEQARRGPGEAWQPQAWEPKVKAKR</sequence>
<reference evidence="3 4" key="1">
    <citation type="journal article" date="2024" name="Commun. Biol.">
        <title>Comparative genomic analysis of thermophilic fungi reveals convergent evolutionary adaptations and gene losses.</title>
        <authorList>
            <person name="Steindorff A.S."/>
            <person name="Aguilar-Pontes M.V."/>
            <person name="Robinson A.J."/>
            <person name="Andreopoulos B."/>
            <person name="LaButti K."/>
            <person name="Kuo A."/>
            <person name="Mondo S."/>
            <person name="Riley R."/>
            <person name="Otillar R."/>
            <person name="Haridas S."/>
            <person name="Lipzen A."/>
            <person name="Grimwood J."/>
            <person name="Schmutz J."/>
            <person name="Clum A."/>
            <person name="Reid I.D."/>
            <person name="Moisan M.C."/>
            <person name="Butler G."/>
            <person name="Nguyen T.T.M."/>
            <person name="Dewar K."/>
            <person name="Conant G."/>
            <person name="Drula E."/>
            <person name="Henrissat B."/>
            <person name="Hansel C."/>
            <person name="Singer S."/>
            <person name="Hutchinson M.I."/>
            <person name="de Vries R.P."/>
            <person name="Natvig D.O."/>
            <person name="Powell A.J."/>
            <person name="Tsang A."/>
            <person name="Grigoriev I.V."/>
        </authorList>
    </citation>
    <scope>NUCLEOTIDE SEQUENCE [LARGE SCALE GENOMIC DNA]</scope>
    <source>
        <strain evidence="3 4">CBS 620.91</strain>
    </source>
</reference>
<evidence type="ECO:0000313" key="3">
    <source>
        <dbReference type="EMBL" id="KAL1838362.1"/>
    </source>
</evidence>
<feature type="compositionally biased region" description="Low complexity" evidence="2">
    <location>
        <begin position="223"/>
        <end position="239"/>
    </location>
</feature>
<keyword evidence="4" id="KW-1185">Reference proteome</keyword>
<dbReference type="PANTHER" id="PTHR32470:SF2">
    <property type="entry name" value="NADH DEHYDROGENASE [UBIQUINONE] 1 ALPHA SUBCOMPLEX ASSEMBLY FACTOR 2"/>
    <property type="match status" value="1"/>
</dbReference>
<feature type="compositionally biased region" description="Low complexity" evidence="2">
    <location>
        <begin position="161"/>
        <end position="187"/>
    </location>
</feature>
<dbReference type="InterPro" id="IPR007763">
    <property type="entry name" value="NDUFA12"/>
</dbReference>
<accession>A0ABR3V9A0</accession>
<comment type="similarity">
    <text evidence="1">Belongs to the complex I NDUFA12 subunit family.</text>
</comment>
<comment type="caution">
    <text evidence="3">The sequence shown here is derived from an EMBL/GenBank/DDBJ whole genome shotgun (WGS) entry which is preliminary data.</text>
</comment>
<evidence type="ECO:0000256" key="2">
    <source>
        <dbReference type="SAM" id="MobiDB-lite"/>
    </source>
</evidence>
<protein>
    <recommendedName>
        <fullName evidence="5">NADH dehydrogenase [ubiquinone] 1 alpha subcomplex subunit</fullName>
    </recommendedName>
</protein>
<organism evidence="3 4">
    <name type="scientific">Humicola insolens</name>
    <name type="common">Soft-rot fungus</name>
    <dbReference type="NCBI Taxonomy" id="85995"/>
    <lineage>
        <taxon>Eukaryota</taxon>
        <taxon>Fungi</taxon>
        <taxon>Dikarya</taxon>
        <taxon>Ascomycota</taxon>
        <taxon>Pezizomycotina</taxon>
        <taxon>Sordariomycetes</taxon>
        <taxon>Sordariomycetidae</taxon>
        <taxon>Sordariales</taxon>
        <taxon>Chaetomiaceae</taxon>
        <taxon>Mycothermus</taxon>
    </lineage>
</organism>
<feature type="region of interest" description="Disordered" evidence="2">
    <location>
        <begin position="152"/>
        <end position="267"/>
    </location>
</feature>
<dbReference type="PANTHER" id="PTHR32470">
    <property type="entry name" value="ADH DEHYDROGENASE [UBIQUINONE] 1 ALPHA SUBCOMPLEX ASSEMBLY FACTOR 2"/>
    <property type="match status" value="1"/>
</dbReference>
<dbReference type="Pfam" id="PF05071">
    <property type="entry name" value="NDUFA12"/>
    <property type="match status" value="1"/>
</dbReference>
<gene>
    <name evidence="3" type="ORF">VTJ49DRAFT_2771</name>
</gene>
<evidence type="ECO:0000256" key="1">
    <source>
        <dbReference type="ARBA" id="ARBA00007355"/>
    </source>
</evidence>
<evidence type="ECO:0000313" key="4">
    <source>
        <dbReference type="Proteomes" id="UP001583172"/>
    </source>
</evidence>